<evidence type="ECO:0000313" key="3">
    <source>
        <dbReference type="Proteomes" id="UP000231407"/>
    </source>
</evidence>
<evidence type="ECO:0000259" key="1">
    <source>
        <dbReference type="Pfam" id="PF01936"/>
    </source>
</evidence>
<dbReference type="Proteomes" id="UP000231407">
    <property type="component" value="Unassembled WGS sequence"/>
</dbReference>
<dbReference type="InterPro" id="IPR021139">
    <property type="entry name" value="NYN"/>
</dbReference>
<comment type="caution">
    <text evidence="2">The sequence shown here is derived from an EMBL/GenBank/DDBJ whole genome shotgun (WGS) entry which is preliminary data.</text>
</comment>
<sequence>MTKIYAFIDSQNLNLGTGNDILRDKKTVYRGWKLDFKKFFIYLKDKFKINKAILFIGYVKENQKLYSSLKSFGYKLVYKPSIKNHQGIVKGNVDAELVLHSAAIEYQNYDQAIIVSGDGDFYCLHHFLNKNHKLLKIIIPNKYSESSLLKEFQGFKIFLYREKYKLEYKQKNREASHIDTKSKGRVLPDD</sequence>
<dbReference type="PANTHER" id="PTHR35458:SF2">
    <property type="entry name" value="SLR0755 PROTEIN"/>
    <property type="match status" value="1"/>
</dbReference>
<dbReference type="Pfam" id="PF01936">
    <property type="entry name" value="NYN"/>
    <property type="match status" value="1"/>
</dbReference>
<protein>
    <recommendedName>
        <fullName evidence="1">NYN domain-containing protein</fullName>
    </recommendedName>
</protein>
<dbReference type="PANTHER" id="PTHR35458">
    <property type="entry name" value="SLR0755 PROTEIN"/>
    <property type="match status" value="1"/>
</dbReference>
<dbReference type="Gene3D" id="3.40.50.1010">
    <property type="entry name" value="5'-nuclease"/>
    <property type="match status" value="1"/>
</dbReference>
<reference evidence="3" key="1">
    <citation type="submission" date="2017-09" db="EMBL/GenBank/DDBJ databases">
        <title>Depth-based differentiation of microbial function through sediment-hosted aquifers and enrichment of novel symbionts in the deep terrestrial subsurface.</title>
        <authorList>
            <person name="Probst A.J."/>
            <person name="Ladd B."/>
            <person name="Jarett J.K."/>
            <person name="Geller-Mcgrath D.E."/>
            <person name="Sieber C.M.K."/>
            <person name="Emerson J.B."/>
            <person name="Anantharaman K."/>
            <person name="Thomas B.C."/>
            <person name="Malmstrom R."/>
            <person name="Stieglmeier M."/>
            <person name="Klingl A."/>
            <person name="Woyke T."/>
            <person name="Ryan C.M."/>
            <person name="Banfield J.F."/>
        </authorList>
    </citation>
    <scope>NUCLEOTIDE SEQUENCE [LARGE SCALE GENOMIC DNA]</scope>
</reference>
<dbReference type="AlphaFoldDB" id="A0A2M7ARD5"/>
<gene>
    <name evidence="2" type="ORF">COS78_03815</name>
</gene>
<accession>A0A2M7ARD5</accession>
<name>A0A2M7ARD5_9BACT</name>
<dbReference type="GO" id="GO:0004540">
    <property type="term" value="F:RNA nuclease activity"/>
    <property type="evidence" value="ECO:0007669"/>
    <property type="project" value="InterPro"/>
</dbReference>
<organism evidence="2 3">
    <name type="scientific">Candidatus Shapirobacteria bacterium CG06_land_8_20_14_3_00_40_12</name>
    <dbReference type="NCBI Taxonomy" id="1974881"/>
    <lineage>
        <taxon>Bacteria</taxon>
        <taxon>Candidatus Shapironibacteriota</taxon>
    </lineage>
</organism>
<feature type="domain" description="NYN" evidence="1">
    <location>
        <begin position="4"/>
        <end position="152"/>
    </location>
</feature>
<dbReference type="InterPro" id="IPR047140">
    <property type="entry name" value="LabA"/>
</dbReference>
<dbReference type="EMBL" id="PEWA01000052">
    <property type="protein sequence ID" value="PIU73171.1"/>
    <property type="molecule type" value="Genomic_DNA"/>
</dbReference>
<proteinExistence type="predicted"/>
<evidence type="ECO:0000313" key="2">
    <source>
        <dbReference type="EMBL" id="PIU73171.1"/>
    </source>
</evidence>